<dbReference type="VEuPathDB" id="FungiDB:PSHT_08004"/>
<evidence type="ECO:0000313" key="1">
    <source>
        <dbReference type="EMBL" id="POW12692.1"/>
    </source>
</evidence>
<protein>
    <submittedName>
        <fullName evidence="1">Uncharacterized protein</fullName>
    </submittedName>
</protein>
<sequence>MQEQRGMLLELATTNSMGSKIIDQVLDKLIENTYGDLHNVQVLSRKSYINRVGRDFKINKLRIFDKTGGQSYTSQAIGWVSSTLFKYRPASKIDLRLGMPVIVTEHSFMKGGVVRGTRLVVTGIYNGFLKASIISGVLRGDE</sequence>
<evidence type="ECO:0000313" key="2">
    <source>
        <dbReference type="Proteomes" id="UP000238274"/>
    </source>
</evidence>
<reference evidence="2" key="3">
    <citation type="journal article" date="2018" name="Mol. Plant Microbe Interact.">
        <title>Genome sequence resources for the wheat stripe rust pathogen (Puccinia striiformis f. sp. tritici) and the barley stripe rust pathogen (Puccinia striiformis f. sp. hordei).</title>
        <authorList>
            <person name="Xia C."/>
            <person name="Wang M."/>
            <person name="Yin C."/>
            <person name="Cornejo O.E."/>
            <person name="Hulbert S.H."/>
            <person name="Chen X."/>
        </authorList>
    </citation>
    <scope>NUCLEOTIDE SEQUENCE [LARGE SCALE GENOMIC DNA]</scope>
    <source>
        <strain evidence="2">93TX-2</strain>
    </source>
</reference>
<dbReference type="EMBL" id="PKSM01000102">
    <property type="protein sequence ID" value="POW12692.1"/>
    <property type="molecule type" value="Genomic_DNA"/>
</dbReference>
<proteinExistence type="predicted"/>
<dbReference type="Proteomes" id="UP000238274">
    <property type="component" value="Unassembled WGS sequence"/>
</dbReference>
<name>A0A2S4VT41_9BASI</name>
<accession>A0A2S4VT41</accession>
<keyword evidence="2" id="KW-1185">Reference proteome</keyword>
<comment type="caution">
    <text evidence="1">The sequence shown here is derived from an EMBL/GenBank/DDBJ whole genome shotgun (WGS) entry which is preliminary data.</text>
</comment>
<dbReference type="VEuPathDB" id="FungiDB:PSTT_07759"/>
<reference evidence="2" key="2">
    <citation type="journal article" date="2018" name="BMC Genomics">
        <title>Genomic insights into host adaptation between the wheat stripe rust pathogen (Puccinia striiformis f. sp. tritici) and the barley stripe rust pathogen (Puccinia striiformis f. sp. hordei).</title>
        <authorList>
            <person name="Xia C."/>
            <person name="Wang M."/>
            <person name="Yin C."/>
            <person name="Cornejo O.E."/>
            <person name="Hulbert S.H."/>
            <person name="Chen X."/>
        </authorList>
    </citation>
    <scope>NUCLEOTIDE SEQUENCE [LARGE SCALE GENOMIC DNA]</scope>
    <source>
        <strain evidence="2">93TX-2</strain>
    </source>
</reference>
<dbReference type="OrthoDB" id="432234at2759"/>
<organism evidence="1 2">
    <name type="scientific">Puccinia striiformis</name>
    <dbReference type="NCBI Taxonomy" id="27350"/>
    <lineage>
        <taxon>Eukaryota</taxon>
        <taxon>Fungi</taxon>
        <taxon>Dikarya</taxon>
        <taxon>Basidiomycota</taxon>
        <taxon>Pucciniomycotina</taxon>
        <taxon>Pucciniomycetes</taxon>
        <taxon>Pucciniales</taxon>
        <taxon>Pucciniaceae</taxon>
        <taxon>Puccinia</taxon>
    </lineage>
</organism>
<dbReference type="AlphaFoldDB" id="A0A2S4VT41"/>
<gene>
    <name evidence="1" type="ORF">PSHT_08004</name>
</gene>
<reference evidence="1 2" key="1">
    <citation type="submission" date="2017-12" db="EMBL/GenBank/DDBJ databases">
        <title>Gene loss provides genomic basis for host adaptation in cereal stripe rust fungi.</title>
        <authorList>
            <person name="Xia C."/>
        </authorList>
    </citation>
    <scope>NUCLEOTIDE SEQUENCE [LARGE SCALE GENOMIC DNA]</scope>
    <source>
        <strain evidence="1 2">93TX-2</strain>
    </source>
</reference>